<dbReference type="RefSeq" id="WP_326509960.1">
    <property type="nucleotide sequence ID" value="NZ_JAWIIV010000050.1"/>
</dbReference>
<feature type="transmembrane region" description="Helical" evidence="1">
    <location>
        <begin position="156"/>
        <end position="174"/>
    </location>
</feature>
<reference evidence="2 3" key="1">
    <citation type="submission" date="2023-10" db="EMBL/GenBank/DDBJ databases">
        <title>Noviherbaspirillum sp. CPCC 100848 genome assembly.</title>
        <authorList>
            <person name="Li X.Y."/>
            <person name="Fang X.M."/>
        </authorList>
    </citation>
    <scope>NUCLEOTIDE SEQUENCE [LARGE SCALE GENOMIC DNA]</scope>
    <source>
        <strain evidence="2 3">CPCC 100848</strain>
    </source>
</reference>
<evidence type="ECO:0000313" key="2">
    <source>
        <dbReference type="EMBL" id="MEC4723339.1"/>
    </source>
</evidence>
<evidence type="ECO:0000256" key="1">
    <source>
        <dbReference type="SAM" id="Phobius"/>
    </source>
</evidence>
<keyword evidence="1" id="KW-0812">Transmembrane</keyword>
<sequence length="291" mass="31731">MEGHSIKELSLSDHAFMAEGPRFETNDATVIGSIRVALAAALLTSVYSIEVLSHGKNLAAIVCLFYLTYSVLGLVLTKQSLHSRLAGGMVWVDVVWLALLVSLTGGASSLFFLAFLFPVLAGSFSRGFEQGALLTIVSAGLLTVAHLLVGSDLPRLLMRLAFLLSLGYLSAYWGEAKIQLKRRLELLRDVSQISNPRFGAERTLQSILWQICRFYRARRCILLLEHCDGTSVTVHKASRKKAGSGLRTVQRDAIASELMSIVVDDILGSSGDFLGVFRHSVFELNAGNDLC</sequence>
<evidence type="ECO:0000313" key="3">
    <source>
        <dbReference type="Proteomes" id="UP001352263"/>
    </source>
</evidence>
<gene>
    <name evidence="2" type="ORF">RY831_29740</name>
</gene>
<keyword evidence="3" id="KW-1185">Reference proteome</keyword>
<feature type="transmembrane region" description="Helical" evidence="1">
    <location>
        <begin position="28"/>
        <end position="46"/>
    </location>
</feature>
<protein>
    <submittedName>
        <fullName evidence="2">Uncharacterized protein</fullName>
    </submittedName>
</protein>
<proteinExistence type="predicted"/>
<feature type="transmembrane region" description="Helical" evidence="1">
    <location>
        <begin position="58"/>
        <end position="76"/>
    </location>
</feature>
<dbReference type="Proteomes" id="UP001352263">
    <property type="component" value="Unassembled WGS sequence"/>
</dbReference>
<dbReference type="EMBL" id="JAWIIV010000050">
    <property type="protein sequence ID" value="MEC4723339.1"/>
    <property type="molecule type" value="Genomic_DNA"/>
</dbReference>
<comment type="caution">
    <text evidence="2">The sequence shown here is derived from an EMBL/GenBank/DDBJ whole genome shotgun (WGS) entry which is preliminary data.</text>
</comment>
<feature type="transmembrane region" description="Helical" evidence="1">
    <location>
        <begin position="132"/>
        <end position="150"/>
    </location>
</feature>
<feature type="transmembrane region" description="Helical" evidence="1">
    <location>
        <begin position="96"/>
        <end position="120"/>
    </location>
</feature>
<organism evidence="2 3">
    <name type="scientific">Noviherbaspirillum album</name>
    <dbReference type="NCBI Taxonomy" id="3080276"/>
    <lineage>
        <taxon>Bacteria</taxon>
        <taxon>Pseudomonadati</taxon>
        <taxon>Pseudomonadota</taxon>
        <taxon>Betaproteobacteria</taxon>
        <taxon>Burkholderiales</taxon>
        <taxon>Oxalobacteraceae</taxon>
        <taxon>Noviherbaspirillum</taxon>
    </lineage>
</organism>
<keyword evidence="1" id="KW-0472">Membrane</keyword>
<name>A0ABU6JI34_9BURK</name>
<keyword evidence="1" id="KW-1133">Transmembrane helix</keyword>
<accession>A0ABU6JI34</accession>